<reference evidence="2 3" key="1">
    <citation type="journal article" date="2019" name="Appl. Microbiol. Biotechnol.">
        <title>Genome sequence of Isaria javanica and comparative genome analysis insights into family S53 peptidase evolution in fungal entomopathogens.</title>
        <authorList>
            <person name="Lin R."/>
            <person name="Zhang X."/>
            <person name="Xin B."/>
            <person name="Zou M."/>
            <person name="Gao Y."/>
            <person name="Qin F."/>
            <person name="Hu Q."/>
            <person name="Xie B."/>
            <person name="Cheng X."/>
        </authorList>
    </citation>
    <scope>NUCLEOTIDE SEQUENCE [LARGE SCALE GENOMIC DNA]</scope>
    <source>
        <strain evidence="2 3">IJ1G</strain>
    </source>
</reference>
<gene>
    <name evidence="2" type="ORF">IF1G_11190</name>
</gene>
<keyword evidence="3" id="KW-1185">Reference proteome</keyword>
<evidence type="ECO:0008006" key="4">
    <source>
        <dbReference type="Google" id="ProtNLM"/>
    </source>
</evidence>
<dbReference type="Proteomes" id="UP000315783">
    <property type="component" value="Unassembled WGS sequence"/>
</dbReference>
<feature type="chain" id="PRO_5021743137" description="Secreted protein" evidence="1">
    <location>
        <begin position="21"/>
        <end position="138"/>
    </location>
</feature>
<name>A0A545UL05_9HYPO</name>
<proteinExistence type="predicted"/>
<dbReference type="EMBL" id="SPUK01000034">
    <property type="protein sequence ID" value="TQV90148.1"/>
    <property type="molecule type" value="Genomic_DNA"/>
</dbReference>
<keyword evidence="1" id="KW-0732">Signal</keyword>
<evidence type="ECO:0000313" key="3">
    <source>
        <dbReference type="Proteomes" id="UP000315783"/>
    </source>
</evidence>
<comment type="caution">
    <text evidence="2">The sequence shown here is derived from an EMBL/GenBank/DDBJ whole genome shotgun (WGS) entry which is preliminary data.</text>
</comment>
<evidence type="ECO:0000256" key="1">
    <source>
        <dbReference type="SAM" id="SignalP"/>
    </source>
</evidence>
<organism evidence="2 3">
    <name type="scientific">Cordyceps javanica</name>
    <dbReference type="NCBI Taxonomy" id="43265"/>
    <lineage>
        <taxon>Eukaryota</taxon>
        <taxon>Fungi</taxon>
        <taxon>Dikarya</taxon>
        <taxon>Ascomycota</taxon>
        <taxon>Pezizomycotina</taxon>
        <taxon>Sordariomycetes</taxon>
        <taxon>Hypocreomycetidae</taxon>
        <taxon>Hypocreales</taxon>
        <taxon>Cordycipitaceae</taxon>
        <taxon>Cordyceps</taxon>
    </lineage>
</organism>
<accession>A0A545UL05</accession>
<evidence type="ECO:0000313" key="2">
    <source>
        <dbReference type="EMBL" id="TQV90148.1"/>
    </source>
</evidence>
<sequence length="138" mass="15203">MATAFRGLTTLLSVVPWARAGGGCYFGGLHSLLRFVRVCQVCTFYGALRAATSACLSTNFPITVFEWDIRRWPGSFLQYGKVVGSLIDHNWISPLPVPGNFFNNLRELPVLFSDSQDMAQEPTRELDGAKTGPCSIIN</sequence>
<feature type="signal peptide" evidence="1">
    <location>
        <begin position="1"/>
        <end position="20"/>
    </location>
</feature>
<dbReference type="AlphaFoldDB" id="A0A545UL05"/>
<protein>
    <recommendedName>
        <fullName evidence="4">Secreted protein</fullName>
    </recommendedName>
</protein>